<gene>
    <name evidence="11" type="ORF">ASPGLDRAFT_1037039</name>
</gene>
<dbReference type="InterPro" id="IPR001128">
    <property type="entry name" value="Cyt_P450"/>
</dbReference>
<comment type="cofactor">
    <cofactor evidence="1 8">
        <name>heme</name>
        <dbReference type="ChEBI" id="CHEBI:30413"/>
    </cofactor>
</comment>
<reference evidence="12" key="1">
    <citation type="journal article" date="2017" name="Genome Biol.">
        <title>Comparative genomics reveals high biological diversity and specific adaptations in the industrially and medically important fungal genus Aspergillus.</title>
        <authorList>
            <person name="de Vries R.P."/>
            <person name="Riley R."/>
            <person name="Wiebenga A."/>
            <person name="Aguilar-Osorio G."/>
            <person name="Amillis S."/>
            <person name="Uchima C.A."/>
            <person name="Anderluh G."/>
            <person name="Asadollahi M."/>
            <person name="Askin M."/>
            <person name="Barry K."/>
            <person name="Battaglia E."/>
            <person name="Bayram O."/>
            <person name="Benocci T."/>
            <person name="Braus-Stromeyer S.A."/>
            <person name="Caldana C."/>
            <person name="Canovas D."/>
            <person name="Cerqueira G.C."/>
            <person name="Chen F."/>
            <person name="Chen W."/>
            <person name="Choi C."/>
            <person name="Clum A."/>
            <person name="Dos Santos R.A."/>
            <person name="Damasio A.R."/>
            <person name="Diallinas G."/>
            <person name="Emri T."/>
            <person name="Fekete E."/>
            <person name="Flipphi M."/>
            <person name="Freyberg S."/>
            <person name="Gallo A."/>
            <person name="Gournas C."/>
            <person name="Habgood R."/>
            <person name="Hainaut M."/>
            <person name="Harispe M.L."/>
            <person name="Henrissat B."/>
            <person name="Hilden K.S."/>
            <person name="Hope R."/>
            <person name="Hossain A."/>
            <person name="Karabika E."/>
            <person name="Karaffa L."/>
            <person name="Karanyi Z."/>
            <person name="Krasevec N."/>
            <person name="Kuo A."/>
            <person name="Kusch H."/>
            <person name="LaButti K."/>
            <person name="Lagendijk E.L."/>
            <person name="Lapidus A."/>
            <person name="Levasseur A."/>
            <person name="Lindquist E."/>
            <person name="Lipzen A."/>
            <person name="Logrieco A.F."/>
            <person name="MacCabe A."/>
            <person name="Maekelae M.R."/>
            <person name="Malavazi I."/>
            <person name="Melin P."/>
            <person name="Meyer V."/>
            <person name="Mielnichuk N."/>
            <person name="Miskei M."/>
            <person name="Molnar A.P."/>
            <person name="Mule G."/>
            <person name="Ngan C.Y."/>
            <person name="Orejas M."/>
            <person name="Orosz E."/>
            <person name="Ouedraogo J.P."/>
            <person name="Overkamp K.M."/>
            <person name="Park H.-S."/>
            <person name="Perrone G."/>
            <person name="Piumi F."/>
            <person name="Punt P.J."/>
            <person name="Ram A.F."/>
            <person name="Ramon A."/>
            <person name="Rauscher S."/>
            <person name="Record E."/>
            <person name="Riano-Pachon D.M."/>
            <person name="Robert V."/>
            <person name="Roehrig J."/>
            <person name="Ruller R."/>
            <person name="Salamov A."/>
            <person name="Salih N.S."/>
            <person name="Samson R.A."/>
            <person name="Sandor E."/>
            <person name="Sanguinetti M."/>
            <person name="Schuetze T."/>
            <person name="Sepcic K."/>
            <person name="Shelest E."/>
            <person name="Sherlock G."/>
            <person name="Sophianopoulou V."/>
            <person name="Squina F.M."/>
            <person name="Sun H."/>
            <person name="Susca A."/>
            <person name="Todd R.B."/>
            <person name="Tsang A."/>
            <person name="Unkles S.E."/>
            <person name="van de Wiele N."/>
            <person name="van Rossen-Uffink D."/>
            <person name="Oliveira J.V."/>
            <person name="Vesth T.C."/>
            <person name="Visser J."/>
            <person name="Yu J.-H."/>
            <person name="Zhou M."/>
            <person name="Andersen M.R."/>
            <person name="Archer D.B."/>
            <person name="Baker S.E."/>
            <person name="Benoit I."/>
            <person name="Brakhage A.A."/>
            <person name="Braus G.H."/>
            <person name="Fischer R."/>
            <person name="Frisvad J.C."/>
            <person name="Goldman G.H."/>
            <person name="Houbraken J."/>
            <person name="Oakley B."/>
            <person name="Pocsi I."/>
            <person name="Scazzocchio C."/>
            <person name="Seiboth B."/>
            <person name="vanKuyk P.A."/>
            <person name="Wortman J."/>
            <person name="Dyer P.S."/>
            <person name="Grigoriev I.V."/>
        </authorList>
    </citation>
    <scope>NUCLEOTIDE SEQUENCE [LARGE SCALE GENOMIC DNA]</scope>
    <source>
        <strain evidence="12">CBS 516.65</strain>
    </source>
</reference>
<dbReference type="SUPFAM" id="SSF48264">
    <property type="entry name" value="Cytochrome P450"/>
    <property type="match status" value="1"/>
</dbReference>
<proteinExistence type="inferred from homology"/>
<dbReference type="PRINTS" id="PR00385">
    <property type="entry name" value="P450"/>
</dbReference>
<sequence>MATFKSTTTSQSTMLESMSLSESAIITTAVTLAAILRAGVVLYRLYFHPLCCVPGPKLAGATSLHLRYYEVVEGGGITKLLPHLHKEYNSPVIRIAPNHVHINDIEAYKRAFTTKPSFRKCPDFYKSAQGVDTILTTTDPQRHRVMRNAMLPLFTLKDMTRTFLIGRNHITKVAQVMAHQGRAGQLLDLLVYLRALTANFVAGTLLDHPSELVSYEAPQSGWIIAQEFIGRYRWIFADIPFLVPIGLFLLSVSPEWVTVGFKDLYQHCENVGNRIISTKKEKGKGAPQTVFDKLLDNTSKKLTGRDTLALFQQAVVLMIAGTASPATTLTTALFYILKSKDIETRLRNELTDLEQRLPGGITSADFDWRELYKLPYLEAVIKESLRIIPAVPGLLPRVVPSTGLTIASQYLPPGTRISAAHYVFHHNERIFPNPEKFDPDRWLNKSPENLQLLEQYFMPFSKGPRACIGMKQSWVLMYTVIVYLLGRFEMQLGEEMTGFLEWVDDGTAVPVVKPRVRVVERG</sequence>
<dbReference type="EMBL" id="KV878890">
    <property type="protein sequence ID" value="OJJ88185.1"/>
    <property type="molecule type" value="Genomic_DNA"/>
</dbReference>
<dbReference type="Pfam" id="PF00067">
    <property type="entry name" value="p450"/>
    <property type="match status" value="1"/>
</dbReference>
<dbReference type="PROSITE" id="PS00086">
    <property type="entry name" value="CYTOCHROME_P450"/>
    <property type="match status" value="1"/>
</dbReference>
<evidence type="ECO:0000313" key="12">
    <source>
        <dbReference type="Proteomes" id="UP000184300"/>
    </source>
</evidence>
<organism evidence="11 12">
    <name type="scientific">Aspergillus glaucus CBS 516.65</name>
    <dbReference type="NCBI Taxonomy" id="1160497"/>
    <lineage>
        <taxon>Eukaryota</taxon>
        <taxon>Fungi</taxon>
        <taxon>Dikarya</taxon>
        <taxon>Ascomycota</taxon>
        <taxon>Pezizomycotina</taxon>
        <taxon>Eurotiomycetes</taxon>
        <taxon>Eurotiomycetidae</taxon>
        <taxon>Eurotiales</taxon>
        <taxon>Aspergillaceae</taxon>
        <taxon>Aspergillus</taxon>
        <taxon>Aspergillus subgen. Aspergillus</taxon>
    </lineage>
</organism>
<dbReference type="Proteomes" id="UP000184300">
    <property type="component" value="Unassembled WGS sequence"/>
</dbReference>
<dbReference type="PANTHER" id="PTHR24305">
    <property type="entry name" value="CYTOCHROME P450"/>
    <property type="match status" value="1"/>
</dbReference>
<dbReference type="InterPro" id="IPR017972">
    <property type="entry name" value="Cyt_P450_CS"/>
</dbReference>
<keyword evidence="3 8" id="KW-0349">Heme</keyword>
<keyword evidence="10" id="KW-1133">Transmembrane helix</keyword>
<evidence type="ECO:0000256" key="5">
    <source>
        <dbReference type="ARBA" id="ARBA00023002"/>
    </source>
</evidence>
<evidence type="ECO:0000256" key="3">
    <source>
        <dbReference type="ARBA" id="ARBA00022617"/>
    </source>
</evidence>
<dbReference type="PRINTS" id="PR00463">
    <property type="entry name" value="EP450I"/>
</dbReference>
<comment type="similarity">
    <text evidence="2 9">Belongs to the cytochrome P450 family.</text>
</comment>
<evidence type="ECO:0000256" key="1">
    <source>
        <dbReference type="ARBA" id="ARBA00001971"/>
    </source>
</evidence>
<dbReference type="GeneID" id="34455712"/>
<feature type="transmembrane region" description="Helical" evidence="10">
    <location>
        <begin position="314"/>
        <end position="337"/>
    </location>
</feature>
<evidence type="ECO:0000256" key="2">
    <source>
        <dbReference type="ARBA" id="ARBA00010617"/>
    </source>
</evidence>
<evidence type="ECO:0000256" key="8">
    <source>
        <dbReference type="PIRSR" id="PIRSR602401-1"/>
    </source>
</evidence>
<dbReference type="GO" id="GO:0005506">
    <property type="term" value="F:iron ion binding"/>
    <property type="evidence" value="ECO:0007669"/>
    <property type="project" value="InterPro"/>
</dbReference>
<dbReference type="InterPro" id="IPR002401">
    <property type="entry name" value="Cyt_P450_E_grp-I"/>
</dbReference>
<dbReference type="VEuPathDB" id="FungiDB:ASPGLDRAFT_1037039"/>
<name>A0A1L9VWA7_ASPGL</name>
<evidence type="ECO:0000256" key="10">
    <source>
        <dbReference type="SAM" id="Phobius"/>
    </source>
</evidence>
<accession>A0A1L9VWA7</accession>
<dbReference type="InterPro" id="IPR050121">
    <property type="entry name" value="Cytochrome_P450_monoxygenase"/>
</dbReference>
<dbReference type="CDD" id="cd11062">
    <property type="entry name" value="CYP58-like"/>
    <property type="match status" value="1"/>
</dbReference>
<protein>
    <recommendedName>
        <fullName evidence="13">Cytochrome P450</fullName>
    </recommendedName>
</protein>
<dbReference type="GO" id="GO:0020037">
    <property type="term" value="F:heme binding"/>
    <property type="evidence" value="ECO:0007669"/>
    <property type="project" value="InterPro"/>
</dbReference>
<dbReference type="GO" id="GO:0004497">
    <property type="term" value="F:monooxygenase activity"/>
    <property type="evidence" value="ECO:0007669"/>
    <property type="project" value="UniProtKB-KW"/>
</dbReference>
<dbReference type="Gene3D" id="1.10.630.10">
    <property type="entry name" value="Cytochrome P450"/>
    <property type="match status" value="1"/>
</dbReference>
<evidence type="ECO:0008006" key="13">
    <source>
        <dbReference type="Google" id="ProtNLM"/>
    </source>
</evidence>
<evidence type="ECO:0000256" key="9">
    <source>
        <dbReference type="RuleBase" id="RU000461"/>
    </source>
</evidence>
<dbReference type="InterPro" id="IPR036396">
    <property type="entry name" value="Cyt_P450_sf"/>
</dbReference>
<feature type="binding site" description="axial binding residue" evidence="8">
    <location>
        <position position="467"/>
    </location>
    <ligand>
        <name>heme</name>
        <dbReference type="ChEBI" id="CHEBI:30413"/>
    </ligand>
    <ligandPart>
        <name>Fe</name>
        <dbReference type="ChEBI" id="CHEBI:18248"/>
    </ligandPart>
</feature>
<evidence type="ECO:0000256" key="6">
    <source>
        <dbReference type="ARBA" id="ARBA00023004"/>
    </source>
</evidence>
<dbReference type="RefSeq" id="XP_022404868.1">
    <property type="nucleotide sequence ID" value="XM_022539451.1"/>
</dbReference>
<dbReference type="GO" id="GO:0016705">
    <property type="term" value="F:oxidoreductase activity, acting on paired donors, with incorporation or reduction of molecular oxygen"/>
    <property type="evidence" value="ECO:0007669"/>
    <property type="project" value="InterPro"/>
</dbReference>
<keyword evidence="10" id="KW-0472">Membrane</keyword>
<keyword evidence="7 9" id="KW-0503">Monooxygenase</keyword>
<feature type="transmembrane region" description="Helical" evidence="10">
    <location>
        <begin position="234"/>
        <end position="252"/>
    </location>
</feature>
<keyword evidence="10" id="KW-0812">Transmembrane</keyword>
<keyword evidence="4 8" id="KW-0479">Metal-binding</keyword>
<dbReference type="OrthoDB" id="3945418at2759"/>
<dbReference type="AlphaFoldDB" id="A0A1L9VWA7"/>
<keyword evidence="6 8" id="KW-0408">Iron</keyword>
<dbReference type="PANTHER" id="PTHR24305:SF210">
    <property type="entry name" value="CYTOCHROME P450 MONOOXYGENASE ASQL-RELATED"/>
    <property type="match status" value="1"/>
</dbReference>
<dbReference type="STRING" id="1160497.A0A1L9VWA7"/>
<keyword evidence="5 9" id="KW-0560">Oxidoreductase</keyword>
<feature type="transmembrane region" description="Helical" evidence="10">
    <location>
        <begin position="24"/>
        <end position="47"/>
    </location>
</feature>
<evidence type="ECO:0000313" key="11">
    <source>
        <dbReference type="EMBL" id="OJJ88185.1"/>
    </source>
</evidence>
<evidence type="ECO:0000256" key="7">
    <source>
        <dbReference type="ARBA" id="ARBA00023033"/>
    </source>
</evidence>
<keyword evidence="12" id="KW-1185">Reference proteome</keyword>
<evidence type="ECO:0000256" key="4">
    <source>
        <dbReference type="ARBA" id="ARBA00022723"/>
    </source>
</evidence>